<dbReference type="Gene3D" id="3.30.1370.10">
    <property type="entry name" value="K Homology domain, type 1"/>
    <property type="match status" value="2"/>
</dbReference>
<dbReference type="PANTHER" id="PTHR19447:SF15">
    <property type="entry name" value="KH DOMAIN-CONTAINING PROTEIN 3"/>
    <property type="match status" value="1"/>
</dbReference>
<reference evidence="8 9" key="1">
    <citation type="submission" date="2013-03" db="EMBL/GenBank/DDBJ databases">
        <authorList>
            <person name="Warren W."/>
            <person name="Wilson R.K."/>
        </authorList>
    </citation>
    <scope>NUCLEOTIDE SEQUENCE</scope>
</reference>
<feature type="domain" description="KH-like RNA-binding" evidence="7">
    <location>
        <begin position="119"/>
        <end position="175"/>
    </location>
</feature>
<dbReference type="GO" id="GO:1905168">
    <property type="term" value="P:positive regulation of double-strand break repair via homologous recombination"/>
    <property type="evidence" value="ECO:0007669"/>
    <property type="project" value="Ensembl"/>
</dbReference>
<dbReference type="GO" id="GO:0032880">
    <property type="term" value="P:regulation of protein localization"/>
    <property type="evidence" value="ECO:0007669"/>
    <property type="project" value="Ensembl"/>
</dbReference>
<comment type="subcellular location">
    <subcellularLocation>
        <location evidence="2">Cytoplasm</location>
    </subcellularLocation>
    <subcellularLocation>
        <location evidence="1">Nucleus</location>
    </subcellularLocation>
</comment>
<sequence>MDTPRRFPTLVQLMQPKAMPVEVLGHLPKRFSWFHSEFLKNPKVVRLEVWLVEKIFGEWSKEGQPLCGFFLPPTPTSHCVPGQASPVANALWLSPPSTFPSQDPREPPNPHSLSTTRAGRDRERIPHVQGMSQILIHVNRLDPNGEAEILVFGRPSYQEDTIKMIMNLADYHRQLQAKGSGKALAQDVATKKAEIQLSSTEVREAGTQRSVEVREVGTQGSPVEVRETGTQQSLEAANQSGTQRSPEAASKAVTQRFSEDTRAPVTRL</sequence>
<dbReference type="InterPro" id="IPR036612">
    <property type="entry name" value="KH_dom_type_1_sf"/>
</dbReference>
<evidence type="ECO:0000256" key="5">
    <source>
        <dbReference type="ARBA" id="ARBA00023242"/>
    </source>
</evidence>
<gene>
    <name evidence="8" type="primary">KHDC3L</name>
</gene>
<dbReference type="GO" id="GO:0003723">
    <property type="term" value="F:RNA binding"/>
    <property type="evidence" value="ECO:0007669"/>
    <property type="project" value="InterPro"/>
</dbReference>
<evidence type="ECO:0000256" key="1">
    <source>
        <dbReference type="ARBA" id="ARBA00004123"/>
    </source>
</evidence>
<evidence type="ECO:0000313" key="9">
    <source>
        <dbReference type="Proteomes" id="UP000233100"/>
    </source>
</evidence>
<dbReference type="Pfam" id="PF16005">
    <property type="entry name" value="MOEP19"/>
    <property type="match status" value="2"/>
</dbReference>
<evidence type="ECO:0000256" key="2">
    <source>
        <dbReference type="ARBA" id="ARBA00004496"/>
    </source>
</evidence>
<accession>A0A7N9CH91</accession>
<evidence type="ECO:0000256" key="6">
    <source>
        <dbReference type="SAM" id="MobiDB-lite"/>
    </source>
</evidence>
<reference evidence="8" key="3">
    <citation type="submission" date="2025-09" db="UniProtKB">
        <authorList>
            <consortium name="Ensembl"/>
        </authorList>
    </citation>
    <scope>IDENTIFICATION</scope>
</reference>
<feature type="compositionally biased region" description="Basic and acidic residues" evidence="6">
    <location>
        <begin position="206"/>
        <end position="215"/>
    </location>
</feature>
<proteinExistence type="inferred from homology"/>
<dbReference type="InterPro" id="IPR051778">
    <property type="entry name" value="KHDC1"/>
</dbReference>
<evidence type="ECO:0000259" key="7">
    <source>
        <dbReference type="Pfam" id="PF16005"/>
    </source>
</evidence>
<dbReference type="PANTHER" id="PTHR19447">
    <property type="entry name" value="OOCYTE-EXPRESSED PROTEIN HOMOLOG-RELATED"/>
    <property type="match status" value="1"/>
</dbReference>
<dbReference type="GO" id="GO:0005634">
    <property type="term" value="C:nucleus"/>
    <property type="evidence" value="ECO:0007669"/>
    <property type="project" value="UniProtKB-SubCell"/>
</dbReference>
<feature type="region of interest" description="Disordered" evidence="6">
    <location>
        <begin position="93"/>
        <end position="119"/>
    </location>
</feature>
<dbReference type="InterPro" id="IPR031952">
    <property type="entry name" value="MOEP19_KH-like"/>
</dbReference>
<protein>
    <submittedName>
        <fullName evidence="8">KH domain containing 3 like, subcortical maternal complex member</fullName>
    </submittedName>
</protein>
<dbReference type="Proteomes" id="UP000233100">
    <property type="component" value="Chromosome 4"/>
</dbReference>
<keyword evidence="4" id="KW-0963">Cytoplasm</keyword>
<evidence type="ECO:0000313" key="8">
    <source>
        <dbReference type="Ensembl" id="ENSMFAP00000051841.1"/>
    </source>
</evidence>
<dbReference type="AlphaFoldDB" id="A0A7N9CH91"/>
<dbReference type="Ensembl" id="ENSMFAT00000080422.1">
    <property type="protein sequence ID" value="ENSMFAP00000051841.1"/>
    <property type="gene ID" value="ENSMFAG00000041622.2"/>
</dbReference>
<keyword evidence="9" id="KW-1185">Reference proteome</keyword>
<evidence type="ECO:0000256" key="3">
    <source>
        <dbReference type="ARBA" id="ARBA00009081"/>
    </source>
</evidence>
<keyword evidence="5" id="KW-0539">Nucleus</keyword>
<feature type="region of interest" description="Disordered" evidence="6">
    <location>
        <begin position="206"/>
        <end position="268"/>
    </location>
</feature>
<dbReference type="GO" id="GO:0106333">
    <property type="term" value="C:subcortical maternal complex"/>
    <property type="evidence" value="ECO:0007669"/>
    <property type="project" value="Ensembl"/>
</dbReference>
<reference evidence="8" key="2">
    <citation type="submission" date="2025-08" db="UniProtKB">
        <authorList>
            <consortium name="Ensembl"/>
        </authorList>
    </citation>
    <scope>IDENTIFICATION</scope>
</reference>
<organism evidence="8 9">
    <name type="scientific">Macaca fascicularis</name>
    <name type="common">Crab-eating macaque</name>
    <name type="synonym">Cynomolgus monkey</name>
    <dbReference type="NCBI Taxonomy" id="9541"/>
    <lineage>
        <taxon>Eukaryota</taxon>
        <taxon>Metazoa</taxon>
        <taxon>Chordata</taxon>
        <taxon>Craniata</taxon>
        <taxon>Vertebrata</taxon>
        <taxon>Euteleostomi</taxon>
        <taxon>Mammalia</taxon>
        <taxon>Eutheria</taxon>
        <taxon>Euarchontoglires</taxon>
        <taxon>Primates</taxon>
        <taxon>Haplorrhini</taxon>
        <taxon>Catarrhini</taxon>
        <taxon>Cercopithecidae</taxon>
        <taxon>Cercopithecinae</taxon>
        <taxon>Macaca</taxon>
    </lineage>
</organism>
<feature type="domain" description="KH-like RNA-binding" evidence="7">
    <location>
        <begin position="29"/>
        <end position="58"/>
    </location>
</feature>
<name>A0A7N9CH91_MACFA</name>
<dbReference type="CDD" id="cd12795">
    <property type="entry name" value="FILIA_N_like"/>
    <property type="match status" value="1"/>
</dbReference>
<feature type="compositionally biased region" description="Polar residues" evidence="6">
    <location>
        <begin position="228"/>
        <end position="245"/>
    </location>
</feature>
<comment type="similarity">
    <text evidence="3">Belongs to the KHDC1 family.</text>
</comment>
<evidence type="ECO:0000256" key="4">
    <source>
        <dbReference type="ARBA" id="ARBA00022490"/>
    </source>
</evidence>
<dbReference type="GeneTree" id="ENSGT00940000162601"/>
<dbReference type="GO" id="GO:0005737">
    <property type="term" value="C:cytoplasm"/>
    <property type="evidence" value="ECO:0007669"/>
    <property type="project" value="UniProtKB-SubCell"/>
</dbReference>